<reference evidence="6" key="1">
    <citation type="submission" date="2017-02" db="EMBL/GenBank/DDBJ databases">
        <title>Comparative genomics and description of representatives of a novel lineage of planctomycetes thriving in anoxic sediments.</title>
        <authorList>
            <person name="Spring S."/>
            <person name="Bunk B."/>
            <person name="Sproer C."/>
        </authorList>
    </citation>
    <scope>NUCLEOTIDE SEQUENCE [LARGE SCALE GENOMIC DNA]</scope>
    <source>
        <strain evidence="6">SM-Chi-D1</strain>
    </source>
</reference>
<dbReference type="InterPro" id="IPR000917">
    <property type="entry name" value="Sulfatase_N"/>
</dbReference>
<dbReference type="InterPro" id="IPR017850">
    <property type="entry name" value="Alkaline_phosphatase_core_sf"/>
</dbReference>
<dbReference type="EMBL" id="CP019646">
    <property type="protein sequence ID" value="AQQ71576.1"/>
    <property type="molecule type" value="Genomic_DNA"/>
</dbReference>
<gene>
    <name evidence="5" type="ORF">SMSP2_01952</name>
</gene>
<dbReference type="PANTHER" id="PTHR42693:SF53">
    <property type="entry name" value="ENDO-4-O-SULFATASE"/>
    <property type="match status" value="1"/>
</dbReference>
<dbReference type="STRING" id="1851148.SMSP2_01952"/>
<evidence type="ECO:0000259" key="4">
    <source>
        <dbReference type="Pfam" id="PF00884"/>
    </source>
</evidence>
<feature type="domain" description="Sulfatase N-terminal" evidence="4">
    <location>
        <begin position="37"/>
        <end position="337"/>
    </location>
</feature>
<keyword evidence="6" id="KW-1185">Reference proteome</keyword>
<dbReference type="Gene3D" id="3.40.720.10">
    <property type="entry name" value="Alkaline Phosphatase, subunit A"/>
    <property type="match status" value="1"/>
</dbReference>
<dbReference type="RefSeq" id="WP_146683740.1">
    <property type="nucleotide sequence ID" value="NZ_CP019646.1"/>
</dbReference>
<feature type="signal peptide" evidence="3">
    <location>
        <begin position="1"/>
        <end position="23"/>
    </location>
</feature>
<evidence type="ECO:0000313" key="6">
    <source>
        <dbReference type="Proteomes" id="UP000188181"/>
    </source>
</evidence>
<keyword evidence="3" id="KW-0732">Signal</keyword>
<dbReference type="SUPFAM" id="SSF53649">
    <property type="entry name" value="Alkaline phosphatase-like"/>
    <property type="match status" value="1"/>
</dbReference>
<comment type="similarity">
    <text evidence="1">Belongs to the sulfatase family.</text>
</comment>
<dbReference type="OrthoDB" id="9762324at2"/>
<dbReference type="GO" id="GO:0004065">
    <property type="term" value="F:arylsulfatase activity"/>
    <property type="evidence" value="ECO:0007669"/>
    <property type="project" value="UniProtKB-EC"/>
</dbReference>
<proteinExistence type="inferred from homology"/>
<evidence type="ECO:0000313" key="5">
    <source>
        <dbReference type="EMBL" id="AQQ71576.1"/>
    </source>
</evidence>
<protein>
    <submittedName>
        <fullName evidence="5">Arylsulfatase</fullName>
        <ecNumber evidence="5">3.1.6.1</ecNumber>
    </submittedName>
</protein>
<dbReference type="KEGG" id="pbas:SMSP2_01952"/>
<dbReference type="PANTHER" id="PTHR42693">
    <property type="entry name" value="ARYLSULFATASE FAMILY MEMBER"/>
    <property type="match status" value="1"/>
</dbReference>
<name>A0A1Q2MFU9_9BACT</name>
<evidence type="ECO:0000256" key="3">
    <source>
        <dbReference type="SAM" id="SignalP"/>
    </source>
</evidence>
<dbReference type="Pfam" id="PF00884">
    <property type="entry name" value="Sulfatase"/>
    <property type="match status" value="1"/>
</dbReference>
<dbReference type="InterPro" id="IPR050738">
    <property type="entry name" value="Sulfatase"/>
</dbReference>
<feature type="chain" id="PRO_5012094615" evidence="3">
    <location>
        <begin position="24"/>
        <end position="503"/>
    </location>
</feature>
<dbReference type="AlphaFoldDB" id="A0A1Q2MFU9"/>
<keyword evidence="2 5" id="KW-0378">Hydrolase</keyword>
<sequence>MSSKKISRREAMILMFGTSAAFAMQSRFSSGEKDRRPNIVVFTVDDMDITSVNCYGNPLKNLTPNMDRLASQSMRFTNAHVSSPICMPCRQSMMTGLHPHSNGSMGFVEVAEGACPSLSGILMKNGYYTASIGKGRDYKAFEWDNWINGLGGDGWYSRKPAAFYDETKKIIETARDADKPFYIGVNTSDPHRPFAGSEQEKEFVANVRKQYPHAPDFPVMEPVCSEADVPLLPYLPDLPDLRKETVQYLTCVKRADDTLGKIMELVEEKGLAENTIFIFFSDHDAPMPTAKQNCYRHSTVTPLMIRWPGRIKPGSVDSQHFVSTLDIMPTLLDALDISVPKRQDGRSMLPVLKGRKQNNRGEVFTTYNYVYKGTQVFPMRGLHTKKWSYVFNPWSDGVKKRLQGTGQPTDNQSGLSLAAMQKAAHTDPAIRKRLDYILLRRREELFDLENDPYSFNNLAEKPEYKARLNEMRELMIKEMKRTGDPLLESLIKGQSYPAQWDQG</sequence>
<evidence type="ECO:0000256" key="1">
    <source>
        <dbReference type="ARBA" id="ARBA00008779"/>
    </source>
</evidence>
<accession>A0A1Q2MFU9</accession>
<organism evidence="5 6">
    <name type="scientific">Limihaloglobus sulfuriphilus</name>
    <dbReference type="NCBI Taxonomy" id="1851148"/>
    <lineage>
        <taxon>Bacteria</taxon>
        <taxon>Pseudomonadati</taxon>
        <taxon>Planctomycetota</taxon>
        <taxon>Phycisphaerae</taxon>
        <taxon>Sedimentisphaerales</taxon>
        <taxon>Sedimentisphaeraceae</taxon>
        <taxon>Limihaloglobus</taxon>
    </lineage>
</organism>
<dbReference type="CDD" id="cd16027">
    <property type="entry name" value="SGSH"/>
    <property type="match status" value="1"/>
</dbReference>
<dbReference type="EC" id="3.1.6.1" evidence="5"/>
<evidence type="ECO:0000256" key="2">
    <source>
        <dbReference type="ARBA" id="ARBA00022801"/>
    </source>
</evidence>
<dbReference type="Proteomes" id="UP000188181">
    <property type="component" value="Chromosome"/>
</dbReference>